<evidence type="ECO:0000313" key="3">
    <source>
        <dbReference type="EnsemblProtists" id="EOD13683"/>
    </source>
</evidence>
<protein>
    <submittedName>
        <fullName evidence="3">Uncharacterized protein</fullName>
    </submittedName>
</protein>
<keyword evidence="2" id="KW-0472">Membrane</keyword>
<evidence type="ECO:0000256" key="1">
    <source>
        <dbReference type="SAM" id="MobiDB-lite"/>
    </source>
</evidence>
<dbReference type="PaxDb" id="2903-EOD13683"/>
<proteinExistence type="predicted"/>
<sequence length="398" mass="39964">MRRALAPAPAPLAPAPAPPPPEGAMPHCGSARASDSTPAHSSSSSSSPPRSPPLAVAVVPLEHGPLVAAWPPPPGAAAWPPPPGGAAWPPPPGGAAWPPSPLPSPPEPPPPAAARTSAGGGGAAGGARALSRALLAAARGGASGAARLVQSGRGQIWLAALAALAALAIQVRLYREEVNPAVATVTVGTSGLALSHIKFGPRLTARALAALCVLIAAAFTHGSLRRSAEQIAHDLDAISDGPSTLPPRIQLLAAVAFPLLLMSGAAARHGRSGDTRELWLPWLYAALPFSCAFAAFLWCGPPDMSPPDMSTRPSSHLPSAGKGGPPPSPFACVVPSSAAGLAAPPEAAAPARAALLSACRGSWREYTSRIPSLELDFLPMDSTSPPKMAVKHISLGLP</sequence>
<feature type="compositionally biased region" description="Pro residues" evidence="1">
    <location>
        <begin position="77"/>
        <end position="112"/>
    </location>
</feature>
<name>A0A0D3IQZ8_EMIH1</name>
<accession>A0A0D3IQZ8</accession>
<reference evidence="3" key="2">
    <citation type="submission" date="2024-10" db="UniProtKB">
        <authorList>
            <consortium name="EnsemblProtists"/>
        </authorList>
    </citation>
    <scope>IDENTIFICATION</scope>
</reference>
<evidence type="ECO:0000256" key="2">
    <source>
        <dbReference type="SAM" id="Phobius"/>
    </source>
</evidence>
<dbReference type="AlphaFoldDB" id="A0A0D3IQZ8"/>
<organism evidence="3 4">
    <name type="scientific">Emiliania huxleyi (strain CCMP1516)</name>
    <dbReference type="NCBI Taxonomy" id="280463"/>
    <lineage>
        <taxon>Eukaryota</taxon>
        <taxon>Haptista</taxon>
        <taxon>Haptophyta</taxon>
        <taxon>Prymnesiophyceae</taxon>
        <taxon>Isochrysidales</taxon>
        <taxon>Noelaerhabdaceae</taxon>
        <taxon>Emiliania</taxon>
    </lineage>
</organism>
<dbReference type="KEGG" id="ehx:EMIHUDRAFT_119766"/>
<feature type="region of interest" description="Disordered" evidence="1">
    <location>
        <begin position="77"/>
        <end position="125"/>
    </location>
</feature>
<dbReference type="HOGENOM" id="CLU_693429_0_0_1"/>
<dbReference type="EnsemblProtists" id="EOD13683">
    <property type="protein sequence ID" value="EOD13683"/>
    <property type="gene ID" value="EMIHUDRAFT_119766"/>
</dbReference>
<keyword evidence="2" id="KW-1133">Transmembrane helix</keyword>
<dbReference type="Proteomes" id="UP000013827">
    <property type="component" value="Unassembled WGS sequence"/>
</dbReference>
<dbReference type="RefSeq" id="XP_005766112.1">
    <property type="nucleotide sequence ID" value="XM_005766055.1"/>
</dbReference>
<reference evidence="4" key="1">
    <citation type="journal article" date="2013" name="Nature">
        <title>Pan genome of the phytoplankton Emiliania underpins its global distribution.</title>
        <authorList>
            <person name="Read B.A."/>
            <person name="Kegel J."/>
            <person name="Klute M.J."/>
            <person name="Kuo A."/>
            <person name="Lefebvre S.C."/>
            <person name="Maumus F."/>
            <person name="Mayer C."/>
            <person name="Miller J."/>
            <person name="Monier A."/>
            <person name="Salamov A."/>
            <person name="Young J."/>
            <person name="Aguilar M."/>
            <person name="Claverie J.M."/>
            <person name="Frickenhaus S."/>
            <person name="Gonzalez K."/>
            <person name="Herman E.K."/>
            <person name="Lin Y.C."/>
            <person name="Napier J."/>
            <person name="Ogata H."/>
            <person name="Sarno A.F."/>
            <person name="Shmutz J."/>
            <person name="Schroeder D."/>
            <person name="de Vargas C."/>
            <person name="Verret F."/>
            <person name="von Dassow P."/>
            <person name="Valentin K."/>
            <person name="Van de Peer Y."/>
            <person name="Wheeler G."/>
            <person name="Dacks J.B."/>
            <person name="Delwiche C.F."/>
            <person name="Dyhrman S.T."/>
            <person name="Glockner G."/>
            <person name="John U."/>
            <person name="Richards T."/>
            <person name="Worden A.Z."/>
            <person name="Zhang X."/>
            <person name="Grigoriev I.V."/>
            <person name="Allen A.E."/>
            <person name="Bidle K."/>
            <person name="Borodovsky M."/>
            <person name="Bowler C."/>
            <person name="Brownlee C."/>
            <person name="Cock J.M."/>
            <person name="Elias M."/>
            <person name="Gladyshev V.N."/>
            <person name="Groth M."/>
            <person name="Guda C."/>
            <person name="Hadaegh A."/>
            <person name="Iglesias-Rodriguez M.D."/>
            <person name="Jenkins J."/>
            <person name="Jones B.M."/>
            <person name="Lawson T."/>
            <person name="Leese F."/>
            <person name="Lindquist E."/>
            <person name="Lobanov A."/>
            <person name="Lomsadze A."/>
            <person name="Malik S.B."/>
            <person name="Marsh M.E."/>
            <person name="Mackinder L."/>
            <person name="Mock T."/>
            <person name="Mueller-Roeber B."/>
            <person name="Pagarete A."/>
            <person name="Parker M."/>
            <person name="Probert I."/>
            <person name="Quesneville H."/>
            <person name="Raines C."/>
            <person name="Rensing S.A."/>
            <person name="Riano-Pachon D.M."/>
            <person name="Richier S."/>
            <person name="Rokitta S."/>
            <person name="Shiraiwa Y."/>
            <person name="Soanes D.M."/>
            <person name="van der Giezen M."/>
            <person name="Wahlund T.M."/>
            <person name="Williams B."/>
            <person name="Wilson W."/>
            <person name="Wolfe G."/>
            <person name="Wurch L.L."/>
        </authorList>
    </citation>
    <scope>NUCLEOTIDE SEQUENCE</scope>
</reference>
<keyword evidence="2" id="KW-0812">Transmembrane</keyword>
<feature type="compositionally biased region" description="Low complexity" evidence="1">
    <location>
        <begin position="33"/>
        <end position="57"/>
    </location>
</feature>
<feature type="compositionally biased region" description="Pro residues" evidence="1">
    <location>
        <begin position="8"/>
        <end position="23"/>
    </location>
</feature>
<keyword evidence="4" id="KW-1185">Reference proteome</keyword>
<feature type="region of interest" description="Disordered" evidence="1">
    <location>
        <begin position="1"/>
        <end position="57"/>
    </location>
</feature>
<feature type="transmembrane region" description="Helical" evidence="2">
    <location>
        <begin position="204"/>
        <end position="224"/>
    </location>
</feature>
<dbReference type="GeneID" id="17259827"/>
<evidence type="ECO:0000313" key="4">
    <source>
        <dbReference type="Proteomes" id="UP000013827"/>
    </source>
</evidence>
<feature type="transmembrane region" description="Helical" evidence="2">
    <location>
        <begin position="279"/>
        <end position="298"/>
    </location>
</feature>
<feature type="transmembrane region" description="Helical" evidence="2">
    <location>
        <begin position="249"/>
        <end position="267"/>
    </location>
</feature>